<protein>
    <submittedName>
        <fullName evidence="1">Uncharacterized protein</fullName>
    </submittedName>
</protein>
<reference evidence="1" key="1">
    <citation type="submission" date="2010-03" db="EMBL/GenBank/DDBJ databases">
        <title>Annotation of Blastomyces dermatitidis strain ATCC 18188.</title>
        <authorList>
            <consortium name="The Broad Institute Genome Sequencing Platform"/>
            <consortium name="Broad Institute Genome Sequencing Center for Infectious Disease."/>
            <person name="Cuomo C."/>
            <person name="Klein B."/>
            <person name="Sullivan T."/>
            <person name="Heitman J."/>
            <person name="Young S."/>
            <person name="Zeng Q."/>
            <person name="Gargeya S."/>
            <person name="Alvarado L."/>
            <person name="Berlin A.M."/>
            <person name="Chapman S.B."/>
            <person name="Chen Z."/>
            <person name="Freedman E."/>
            <person name="Gellesch M."/>
            <person name="Goldberg J."/>
            <person name="Griggs A."/>
            <person name="Gujja S."/>
            <person name="Heilman E."/>
            <person name="Heiman D."/>
            <person name="Howarth C."/>
            <person name="Mehta T."/>
            <person name="Neiman D."/>
            <person name="Pearson M."/>
            <person name="Roberts A."/>
            <person name="Saif S."/>
            <person name="Shea T."/>
            <person name="Shenoy N."/>
            <person name="Sisk P."/>
            <person name="Stolte C."/>
            <person name="Sykes S."/>
            <person name="White J."/>
            <person name="Yandava C."/>
            <person name="Haas B."/>
            <person name="Nusbaum C."/>
            <person name="Birren B."/>
        </authorList>
    </citation>
    <scope>NUCLEOTIDE SEQUENCE [LARGE SCALE GENOMIC DNA]</scope>
    <source>
        <strain evidence="1">ATCC 18188</strain>
    </source>
</reference>
<sequence length="130" mass="14606">MDSGICSCNQDEGQRQFSPLKSAAYLVNTAVNETQQQQALPACSQSGVFCPLRKGAPGSHRVRPCKSHNSVFRTVKGQRSVRMIFPVQCYDKGFPSFFQDGNQSDSGMNRFNQFMSSLQAVDVRMYRPWL</sequence>
<organism evidence="1">
    <name type="scientific">Ajellomyces dermatitidis (strain ATCC 18188 / CBS 674.68)</name>
    <name type="common">Blastomyces dermatitidis</name>
    <dbReference type="NCBI Taxonomy" id="653446"/>
    <lineage>
        <taxon>Eukaryota</taxon>
        <taxon>Fungi</taxon>
        <taxon>Dikarya</taxon>
        <taxon>Ascomycota</taxon>
        <taxon>Pezizomycotina</taxon>
        <taxon>Eurotiomycetes</taxon>
        <taxon>Eurotiomycetidae</taxon>
        <taxon>Onygenales</taxon>
        <taxon>Ajellomycetaceae</taxon>
        <taxon>Blastomyces</taxon>
    </lineage>
</organism>
<gene>
    <name evidence="1" type="ORF">BDDG_04784</name>
</gene>
<dbReference type="EMBL" id="GG749429">
    <property type="protein sequence ID" value="EGE81841.2"/>
    <property type="molecule type" value="Genomic_DNA"/>
</dbReference>
<evidence type="ECO:0000313" key="1">
    <source>
        <dbReference type="EMBL" id="EGE81841.2"/>
    </source>
</evidence>
<proteinExistence type="predicted"/>
<dbReference type="HOGENOM" id="CLU_1547133_0_0_1"/>
<dbReference type="Proteomes" id="UP000007802">
    <property type="component" value="Unassembled WGS sequence"/>
</dbReference>
<accession>F2TF28</accession>
<dbReference type="AlphaFoldDB" id="F2TF28"/>
<name>F2TF28_AJEDA</name>